<dbReference type="PANTHER" id="PTHR43048">
    <property type="entry name" value="METHYLMALONYL-COA EPIMERASE"/>
    <property type="match status" value="1"/>
</dbReference>
<gene>
    <name evidence="4" type="ORF">AMJ87_11760</name>
</gene>
<name>A0A0S8G7H7_UNCW3</name>
<dbReference type="InterPro" id="IPR029068">
    <property type="entry name" value="Glyas_Bleomycin-R_OHBP_Dase"/>
</dbReference>
<dbReference type="CDD" id="cd07249">
    <property type="entry name" value="MMCE"/>
    <property type="match status" value="1"/>
</dbReference>
<dbReference type="InterPro" id="IPR037523">
    <property type="entry name" value="VOC_core"/>
</dbReference>
<dbReference type="GO" id="GO:0046872">
    <property type="term" value="F:metal ion binding"/>
    <property type="evidence" value="ECO:0007669"/>
    <property type="project" value="UniProtKB-KW"/>
</dbReference>
<evidence type="ECO:0000313" key="5">
    <source>
        <dbReference type="Proteomes" id="UP000051096"/>
    </source>
</evidence>
<comment type="caution">
    <text evidence="4">The sequence shown here is derived from an EMBL/GenBank/DDBJ whole genome shotgun (WGS) entry which is preliminary data.</text>
</comment>
<dbReference type="GO" id="GO:0046491">
    <property type="term" value="P:L-methylmalonyl-CoA metabolic process"/>
    <property type="evidence" value="ECO:0007669"/>
    <property type="project" value="TreeGrafter"/>
</dbReference>
<dbReference type="InterPro" id="IPR051785">
    <property type="entry name" value="MMCE/EMCE_epimerase"/>
</dbReference>
<dbReference type="Gene3D" id="3.10.180.10">
    <property type="entry name" value="2,3-Dihydroxybiphenyl 1,2-Dioxygenase, domain 1"/>
    <property type="match status" value="1"/>
</dbReference>
<proteinExistence type="inferred from homology"/>
<dbReference type="SUPFAM" id="SSF54593">
    <property type="entry name" value="Glyoxalase/Bleomycin resistance protein/Dihydroxybiphenyl dioxygenase"/>
    <property type="match status" value="1"/>
</dbReference>
<reference evidence="4 5" key="1">
    <citation type="journal article" date="2015" name="Microbiome">
        <title>Genomic resolution of linkages in carbon, nitrogen, and sulfur cycling among widespread estuary sediment bacteria.</title>
        <authorList>
            <person name="Baker B.J."/>
            <person name="Lazar C.S."/>
            <person name="Teske A.P."/>
            <person name="Dick G.J."/>
        </authorList>
    </citation>
    <scope>NUCLEOTIDE SEQUENCE [LARGE SCALE GENOMIC DNA]</scope>
    <source>
        <strain evidence="4">SM23_60</strain>
    </source>
</reference>
<dbReference type="PATRIC" id="fig|1703780.3.peg.1896"/>
<feature type="domain" description="VOC" evidence="3">
    <location>
        <begin position="2"/>
        <end position="129"/>
    </location>
</feature>
<dbReference type="GO" id="GO:0004493">
    <property type="term" value="F:methylmalonyl-CoA epimerase activity"/>
    <property type="evidence" value="ECO:0007669"/>
    <property type="project" value="TreeGrafter"/>
</dbReference>
<comment type="similarity">
    <text evidence="1">Belongs to the methylmalonyl-CoA epimerase family.</text>
</comment>
<evidence type="ECO:0000313" key="4">
    <source>
        <dbReference type="EMBL" id="KPK68529.1"/>
    </source>
</evidence>
<protein>
    <submittedName>
        <fullName evidence="4">Methylmalonyl-CoA epimerase</fullName>
    </submittedName>
</protein>
<evidence type="ECO:0000259" key="3">
    <source>
        <dbReference type="PROSITE" id="PS51819"/>
    </source>
</evidence>
<dbReference type="PROSITE" id="PS51819">
    <property type="entry name" value="VOC"/>
    <property type="match status" value="1"/>
</dbReference>
<evidence type="ECO:0000256" key="2">
    <source>
        <dbReference type="ARBA" id="ARBA00022723"/>
    </source>
</evidence>
<keyword evidence="2" id="KW-0479">Metal-binding</keyword>
<dbReference type="Proteomes" id="UP000051096">
    <property type="component" value="Unassembled WGS sequence"/>
</dbReference>
<evidence type="ECO:0000256" key="1">
    <source>
        <dbReference type="ARBA" id="ARBA00009308"/>
    </source>
</evidence>
<dbReference type="NCBIfam" id="TIGR03081">
    <property type="entry name" value="metmalonyl_epim"/>
    <property type="match status" value="1"/>
</dbReference>
<dbReference type="PANTHER" id="PTHR43048:SF3">
    <property type="entry name" value="METHYLMALONYL-COA EPIMERASE, MITOCHONDRIAL"/>
    <property type="match status" value="1"/>
</dbReference>
<dbReference type="EMBL" id="LJUO01000163">
    <property type="protein sequence ID" value="KPK68529.1"/>
    <property type="molecule type" value="Genomic_DNA"/>
</dbReference>
<dbReference type="Pfam" id="PF13669">
    <property type="entry name" value="Glyoxalase_4"/>
    <property type="match status" value="1"/>
</dbReference>
<dbReference type="AlphaFoldDB" id="A0A0S8G7H7"/>
<sequence length="129" mass="14445">MKLDHIGIAVTSINEKLKVWRNMLGLELKCIEEVPDQKVKVAVLPVGGVNIELLEPVGDDSPIRKFIDKRGEGLHHLCFEVEDIEKVLSVMKHKGFTLIDEKPRIGASEKKIAFIHPKNMGGVLIELTE</sequence>
<accession>A0A0S8G7H7</accession>
<dbReference type="InterPro" id="IPR017515">
    <property type="entry name" value="MeMalonyl-CoA_epimerase"/>
</dbReference>
<organism evidence="4 5">
    <name type="scientific">candidate division WOR_3 bacterium SM23_60</name>
    <dbReference type="NCBI Taxonomy" id="1703780"/>
    <lineage>
        <taxon>Bacteria</taxon>
        <taxon>Bacteria division WOR-3</taxon>
    </lineage>
</organism>